<name>A0A451ALD8_9GAMM</name>
<evidence type="ECO:0000313" key="2">
    <source>
        <dbReference type="EMBL" id="VFK72249.1"/>
    </source>
</evidence>
<accession>A0A451ALD8</accession>
<evidence type="ECO:0000313" key="1">
    <source>
        <dbReference type="EMBL" id="VFK66847.1"/>
    </source>
</evidence>
<dbReference type="EMBL" id="CAADFZ010000111">
    <property type="protein sequence ID" value="VFK66847.1"/>
    <property type="molecule type" value="Genomic_DNA"/>
</dbReference>
<proteinExistence type="predicted"/>
<organism evidence="1">
    <name type="scientific">Candidatus Kentrum sp. UNK</name>
    <dbReference type="NCBI Taxonomy" id="2126344"/>
    <lineage>
        <taxon>Bacteria</taxon>
        <taxon>Pseudomonadati</taxon>
        <taxon>Pseudomonadota</taxon>
        <taxon>Gammaproteobacteria</taxon>
        <taxon>Candidatus Kentrum</taxon>
    </lineage>
</organism>
<reference evidence="1" key="1">
    <citation type="submission" date="2019-02" db="EMBL/GenBank/DDBJ databases">
        <authorList>
            <person name="Gruber-Vodicka R. H."/>
            <person name="Seah K. B. B."/>
        </authorList>
    </citation>
    <scope>NUCLEOTIDE SEQUENCE</scope>
    <source>
        <strain evidence="2">BECK_BY19</strain>
        <strain evidence="1">BECK_BY8</strain>
    </source>
</reference>
<sequence>MMGGANPVAASRHGPLFQARIRPHDPRDPAIVFYTQQYPPPLAIAEGDEFSGQFFIGDIISLEFDEGILAISDQFQQFGVFSNLKMILK</sequence>
<dbReference type="EMBL" id="CAADGD010000103">
    <property type="protein sequence ID" value="VFK72249.1"/>
    <property type="molecule type" value="Genomic_DNA"/>
</dbReference>
<dbReference type="AlphaFoldDB" id="A0A451ALD8"/>
<protein>
    <submittedName>
        <fullName evidence="1">Uncharacterized protein</fullName>
    </submittedName>
</protein>
<gene>
    <name evidence="1" type="ORF">BECKUNK1418G_GA0071005_111112</name>
    <name evidence="2" type="ORF">BECKUNK1418H_GA0071006_110312</name>
</gene>